<dbReference type="InterPro" id="IPR013105">
    <property type="entry name" value="TPR_2"/>
</dbReference>
<organism evidence="6 7">
    <name type="scientific">Flavobacterium ginsengiterrae</name>
    <dbReference type="NCBI Taxonomy" id="871695"/>
    <lineage>
        <taxon>Bacteria</taxon>
        <taxon>Pseudomonadati</taxon>
        <taxon>Bacteroidota</taxon>
        <taxon>Flavobacteriia</taxon>
        <taxon>Flavobacteriales</taxon>
        <taxon>Flavobacteriaceae</taxon>
        <taxon>Flavobacterium</taxon>
    </lineage>
</organism>
<sequence length="255" mass="29089">MSLTENKMKNILYLFLLISQVFFAQSSFEKGNALYQKGQYQEAVQVYEDIIKENKQQSAELYFNLANSYYKLNKVAPSIYNYEKALVLKPNDPETLNNLKFAKKLTIDEIKEVPKVGFAKLIQNFTGIFDYNQWAKISVGIGFLFLLSFIGYYFSQLTLTKRIYFVGMFIFLVALIISVSAGMSEKSHFDNDRPAIVFSELSELRSEPQKAGSSIILLHEGAKVFVLETVGKWKKVELTDGTEGWIDAATIQEVK</sequence>
<evidence type="ECO:0000256" key="3">
    <source>
        <dbReference type="PROSITE-ProRule" id="PRU00339"/>
    </source>
</evidence>
<evidence type="ECO:0000259" key="5">
    <source>
        <dbReference type="Pfam" id="PF08239"/>
    </source>
</evidence>
<reference evidence="7" key="1">
    <citation type="journal article" date="2019" name="Int. J. Syst. Evol. Microbiol.">
        <title>The Global Catalogue of Microorganisms (GCM) 10K type strain sequencing project: providing services to taxonomists for standard genome sequencing and annotation.</title>
        <authorList>
            <consortium name="The Broad Institute Genomics Platform"/>
            <consortium name="The Broad Institute Genome Sequencing Center for Infectious Disease"/>
            <person name="Wu L."/>
            <person name="Ma J."/>
        </authorList>
    </citation>
    <scope>NUCLEOTIDE SEQUENCE [LARGE SCALE GENOMIC DNA]</scope>
    <source>
        <strain evidence="7">JCM 17337</strain>
    </source>
</reference>
<gene>
    <name evidence="6" type="ORF">GCM10022423_08010</name>
</gene>
<feature type="transmembrane region" description="Helical" evidence="4">
    <location>
        <begin position="163"/>
        <end position="183"/>
    </location>
</feature>
<feature type="repeat" description="TPR" evidence="3">
    <location>
        <begin position="24"/>
        <end position="57"/>
    </location>
</feature>
<keyword evidence="1" id="KW-0677">Repeat</keyword>
<proteinExistence type="predicted"/>
<accession>A0ABP7G915</accession>
<dbReference type="InterPro" id="IPR011990">
    <property type="entry name" value="TPR-like_helical_dom_sf"/>
</dbReference>
<dbReference type="PANTHER" id="PTHR44943">
    <property type="entry name" value="CELLULOSE SYNTHASE OPERON PROTEIN C"/>
    <property type="match status" value="1"/>
</dbReference>
<dbReference type="PANTHER" id="PTHR44943:SF8">
    <property type="entry name" value="TPR REPEAT-CONTAINING PROTEIN MJ0263"/>
    <property type="match status" value="1"/>
</dbReference>
<dbReference type="Pfam" id="PF08239">
    <property type="entry name" value="SH3_3"/>
    <property type="match status" value="1"/>
</dbReference>
<keyword evidence="4" id="KW-0812">Transmembrane</keyword>
<evidence type="ECO:0000313" key="7">
    <source>
        <dbReference type="Proteomes" id="UP001500748"/>
    </source>
</evidence>
<name>A0ABP7G915_9FLAO</name>
<keyword evidence="4" id="KW-0472">Membrane</keyword>
<protein>
    <submittedName>
        <fullName evidence="6">Tetratricopeptide repeat protein</fullName>
    </submittedName>
</protein>
<dbReference type="Gene3D" id="2.30.30.40">
    <property type="entry name" value="SH3 Domains"/>
    <property type="match status" value="1"/>
</dbReference>
<feature type="transmembrane region" description="Helical" evidence="4">
    <location>
        <begin position="134"/>
        <end position="154"/>
    </location>
</feature>
<dbReference type="Pfam" id="PF07719">
    <property type="entry name" value="TPR_2"/>
    <property type="match status" value="1"/>
</dbReference>
<feature type="repeat" description="TPR" evidence="3">
    <location>
        <begin position="59"/>
        <end position="92"/>
    </location>
</feature>
<keyword evidence="7" id="KW-1185">Reference proteome</keyword>
<dbReference type="PROSITE" id="PS50005">
    <property type="entry name" value="TPR"/>
    <property type="match status" value="2"/>
</dbReference>
<dbReference type="Gene3D" id="1.25.40.10">
    <property type="entry name" value="Tetratricopeptide repeat domain"/>
    <property type="match status" value="1"/>
</dbReference>
<keyword evidence="4" id="KW-1133">Transmembrane helix</keyword>
<dbReference type="Pfam" id="PF13181">
    <property type="entry name" value="TPR_8"/>
    <property type="match status" value="1"/>
</dbReference>
<evidence type="ECO:0000256" key="2">
    <source>
        <dbReference type="ARBA" id="ARBA00022803"/>
    </source>
</evidence>
<dbReference type="Proteomes" id="UP001500748">
    <property type="component" value="Unassembled WGS sequence"/>
</dbReference>
<dbReference type="SMART" id="SM00028">
    <property type="entry name" value="TPR"/>
    <property type="match status" value="2"/>
</dbReference>
<comment type="caution">
    <text evidence="6">The sequence shown here is derived from an EMBL/GenBank/DDBJ whole genome shotgun (WGS) entry which is preliminary data.</text>
</comment>
<feature type="domain" description="SH3b" evidence="5">
    <location>
        <begin position="204"/>
        <end position="251"/>
    </location>
</feature>
<dbReference type="InterPro" id="IPR019734">
    <property type="entry name" value="TPR_rpt"/>
</dbReference>
<dbReference type="InterPro" id="IPR051685">
    <property type="entry name" value="Ycf3/AcsC/BcsC/TPR_MFPF"/>
</dbReference>
<dbReference type="SUPFAM" id="SSF48452">
    <property type="entry name" value="TPR-like"/>
    <property type="match status" value="1"/>
</dbReference>
<evidence type="ECO:0000313" key="6">
    <source>
        <dbReference type="EMBL" id="GAA3759506.1"/>
    </source>
</evidence>
<evidence type="ECO:0000256" key="4">
    <source>
        <dbReference type="SAM" id="Phobius"/>
    </source>
</evidence>
<dbReference type="InterPro" id="IPR003646">
    <property type="entry name" value="SH3-like_bac-type"/>
</dbReference>
<dbReference type="EMBL" id="BAABDU010000003">
    <property type="protein sequence ID" value="GAA3759506.1"/>
    <property type="molecule type" value="Genomic_DNA"/>
</dbReference>
<keyword evidence="2 3" id="KW-0802">TPR repeat</keyword>
<evidence type="ECO:0000256" key="1">
    <source>
        <dbReference type="ARBA" id="ARBA00022737"/>
    </source>
</evidence>